<evidence type="ECO:0000313" key="5">
    <source>
        <dbReference type="EMBL" id="OYD59477.1"/>
    </source>
</evidence>
<dbReference type="InterPro" id="IPR032466">
    <property type="entry name" value="Metal_Hydrolase"/>
</dbReference>
<evidence type="ECO:0000256" key="4">
    <source>
        <dbReference type="PIRSR" id="PIRSR005902-1"/>
    </source>
</evidence>
<dbReference type="Gene3D" id="3.20.20.140">
    <property type="entry name" value="Metal-dependent hydrolases"/>
    <property type="match status" value="1"/>
</dbReference>
<dbReference type="PANTHER" id="PTHR46317:SF1">
    <property type="entry name" value="HYDROLASE, TATD FAMILY"/>
    <property type="match status" value="1"/>
</dbReference>
<name>A0A235FEX0_9BACL</name>
<feature type="binding site" evidence="4">
    <location>
        <position position="8"/>
    </location>
    <ligand>
        <name>a divalent metal cation</name>
        <dbReference type="ChEBI" id="CHEBI:60240"/>
        <label>1</label>
    </ligand>
</feature>
<dbReference type="SUPFAM" id="SSF51556">
    <property type="entry name" value="Metallo-dependent hydrolases"/>
    <property type="match status" value="1"/>
</dbReference>
<dbReference type="RefSeq" id="WP_094251438.1">
    <property type="nucleotide sequence ID" value="NZ_JBHLXL010000001.1"/>
</dbReference>
<protein>
    <submittedName>
        <fullName evidence="5">DNAase</fullName>
    </submittedName>
</protein>
<feature type="binding site" evidence="4">
    <location>
        <position position="134"/>
    </location>
    <ligand>
        <name>a divalent metal cation</name>
        <dbReference type="ChEBI" id="CHEBI:60240"/>
        <label>2</label>
    </ligand>
</feature>
<feature type="binding site" evidence="4">
    <location>
        <position position="94"/>
    </location>
    <ligand>
        <name>a divalent metal cation</name>
        <dbReference type="ChEBI" id="CHEBI:60240"/>
        <label>1</label>
    </ligand>
</feature>
<reference evidence="5 6" key="1">
    <citation type="submission" date="2017-07" db="EMBL/GenBank/DDBJ databases">
        <title>Fictibacillus sp. nov. GDSW-R2A3 Genome sequencing and assembly.</title>
        <authorList>
            <person name="Mayilraj S."/>
        </authorList>
    </citation>
    <scope>NUCLEOTIDE SEQUENCE [LARGE SCALE GENOMIC DNA]</scope>
    <source>
        <strain evidence="5 6">GDSW-R2A3</strain>
    </source>
</reference>
<feature type="binding site" evidence="4">
    <location>
        <position position="206"/>
    </location>
    <ligand>
        <name>a divalent metal cation</name>
        <dbReference type="ChEBI" id="CHEBI:60240"/>
        <label>1</label>
    </ligand>
</feature>
<organism evidence="5 6">
    <name type="scientific">Fictibacillus aquaticus</name>
    <dbReference type="NCBI Taxonomy" id="2021314"/>
    <lineage>
        <taxon>Bacteria</taxon>
        <taxon>Bacillati</taxon>
        <taxon>Bacillota</taxon>
        <taxon>Bacilli</taxon>
        <taxon>Bacillales</taxon>
        <taxon>Fictibacillaceae</taxon>
        <taxon>Fictibacillus</taxon>
    </lineage>
</organism>
<comment type="caution">
    <text evidence="5">The sequence shown here is derived from an EMBL/GenBank/DDBJ whole genome shotgun (WGS) entry which is preliminary data.</text>
</comment>
<proteinExistence type="inferred from homology"/>
<dbReference type="EMBL" id="NOII01000001">
    <property type="protein sequence ID" value="OYD59477.1"/>
    <property type="molecule type" value="Genomic_DNA"/>
</dbReference>
<evidence type="ECO:0000313" key="6">
    <source>
        <dbReference type="Proteomes" id="UP000215059"/>
    </source>
</evidence>
<keyword evidence="6" id="KW-1185">Reference proteome</keyword>
<gene>
    <name evidence="5" type="ORF">CGZ90_06190</name>
</gene>
<dbReference type="Pfam" id="PF01026">
    <property type="entry name" value="TatD_DNase"/>
    <property type="match status" value="1"/>
</dbReference>
<feature type="binding site" evidence="4">
    <location>
        <position position="10"/>
    </location>
    <ligand>
        <name>a divalent metal cation</name>
        <dbReference type="ChEBI" id="CHEBI:60240"/>
        <label>1</label>
    </ligand>
</feature>
<evidence type="ECO:0000256" key="1">
    <source>
        <dbReference type="ARBA" id="ARBA00009275"/>
    </source>
</evidence>
<dbReference type="PANTHER" id="PTHR46317">
    <property type="entry name" value="HYDROLASE OF PHP SUPERFAMILY-RELATED PROTEIN"/>
    <property type="match status" value="1"/>
</dbReference>
<accession>A0A235FEX0</accession>
<dbReference type="InterPro" id="IPR018228">
    <property type="entry name" value="DNase_TatD-rel_CS"/>
</dbReference>
<comment type="similarity">
    <text evidence="1">Belongs to the metallo-dependent hydrolases superfamily. TatD-type hydrolase family.</text>
</comment>
<dbReference type="GO" id="GO:0016788">
    <property type="term" value="F:hydrolase activity, acting on ester bonds"/>
    <property type="evidence" value="ECO:0007669"/>
    <property type="project" value="InterPro"/>
</dbReference>
<evidence type="ECO:0000256" key="2">
    <source>
        <dbReference type="ARBA" id="ARBA00022723"/>
    </source>
</evidence>
<dbReference type="GO" id="GO:0046872">
    <property type="term" value="F:metal ion binding"/>
    <property type="evidence" value="ECO:0007669"/>
    <property type="project" value="UniProtKB-KW"/>
</dbReference>
<feature type="binding site" evidence="4">
    <location>
        <position position="158"/>
    </location>
    <ligand>
        <name>a divalent metal cation</name>
        <dbReference type="ChEBI" id="CHEBI:60240"/>
        <label>2</label>
    </ligand>
</feature>
<keyword evidence="2 4" id="KW-0479">Metal-binding</keyword>
<evidence type="ECO:0000256" key="3">
    <source>
        <dbReference type="ARBA" id="ARBA00022801"/>
    </source>
</evidence>
<dbReference type="Proteomes" id="UP000215059">
    <property type="component" value="Unassembled WGS sequence"/>
</dbReference>
<dbReference type="InterPro" id="IPR001130">
    <property type="entry name" value="TatD-like"/>
</dbReference>
<keyword evidence="3" id="KW-0378">Hydrolase</keyword>
<dbReference type="AlphaFoldDB" id="A0A235FEX0"/>
<sequence>MNHIIDAHIHLDHYSDNELTRLFNHDLSTLKGLLSVSFNLASNKRNLELARAYSPFIKCAFGYHPEQPLPSDSEMADLLDWMSKHRTDMTAIGEVGLPYYMRQQNPGLCRDRYVELLEEYIKLAVKWNKPIVLHAVYDDAQIVCALLEKHNAGRAHFHWFKGDSLTTERMARNGYYVSVTPDVLYESEIQELTKDYPIDQLMTETDGPWPFQGPFAGQLTHPLMIHQSIAKIAKIQQLELELVYKTIYQNTVRFYGF</sequence>
<dbReference type="CDD" id="cd01310">
    <property type="entry name" value="TatD_DNAse"/>
    <property type="match status" value="1"/>
</dbReference>
<dbReference type="PROSITE" id="PS01137">
    <property type="entry name" value="TATD_1"/>
    <property type="match status" value="1"/>
</dbReference>
<dbReference type="PIRSF" id="PIRSF005902">
    <property type="entry name" value="DNase_TatD"/>
    <property type="match status" value="1"/>
</dbReference>
<dbReference type="OrthoDB" id="9775608at2"/>